<dbReference type="EC" id="6.6.1.1" evidence="1"/>
<reference evidence="5 6" key="1">
    <citation type="submission" date="2015-02" db="EMBL/GenBank/DDBJ databases">
        <title>Draft Genome Sequences of Two Closely-Related Aflatoxigenic Aspergillus Species Obtained from the Cote d'Ivoire.</title>
        <authorList>
            <person name="Moore G.G."/>
            <person name="Beltz S.B."/>
            <person name="Mack B.M."/>
        </authorList>
    </citation>
    <scope>NUCLEOTIDE SEQUENCE [LARGE SCALE GENOMIC DNA]</scope>
    <source>
        <strain evidence="5 6">SRRC1468</strain>
    </source>
</reference>
<protein>
    <recommendedName>
        <fullName evidence="1">magnesium chelatase</fullName>
        <ecNumber evidence="1">6.6.1.1</ecNumber>
    </recommendedName>
</protein>
<keyword evidence="6" id="KW-1185">Reference proteome</keyword>
<evidence type="ECO:0000256" key="1">
    <source>
        <dbReference type="ARBA" id="ARBA00012825"/>
    </source>
</evidence>
<dbReference type="Pfam" id="PF17863">
    <property type="entry name" value="AAA_lid_2"/>
    <property type="match status" value="1"/>
</dbReference>
<keyword evidence="3" id="KW-0732">Signal</keyword>
<feature type="signal peptide" evidence="3">
    <location>
        <begin position="1"/>
        <end position="26"/>
    </location>
</feature>
<dbReference type="OrthoDB" id="5582146at2759"/>
<sequence>MDDTQDISKLALALSDLELALLLCLAAQEHCLIETTENSVDDVAAELALICSHTYGLTYAIVDFSTLVTFDDLCDQICLRNTRRTVDALIAKNLDHASENMQLHALKLMHSKSLVAESTVIEAPAQFLFMPLVLRDSGQVQPKLNSHLNDQLIISYFHDSDDGYVYLEDDDWHSEGQASLSSVVHKPDIQKQNGHPSIDRDLLNKVYQASKTVNASAELVRYQQDIAVFLRLSRAVAGGISARSNIHFAKLARLLAVLHGLDYLTPSIIALAAKKVFRHRIVVAKPEDDRSLQYGSDVKAVAAVLEYATPDTILESVLTLDAPL</sequence>
<comment type="caution">
    <text evidence="5">The sequence shown here is derived from an EMBL/GenBank/DDBJ whole genome shotgun (WGS) entry which is preliminary data.</text>
</comment>
<comment type="pathway">
    <text evidence="2">Porphyrin-containing compound metabolism.</text>
</comment>
<dbReference type="InterPro" id="IPR052041">
    <property type="entry name" value="Nucleic_acid_metab_PIN/TRAM"/>
</dbReference>
<proteinExistence type="predicted"/>
<evidence type="ECO:0000313" key="5">
    <source>
        <dbReference type="EMBL" id="KKK27330.1"/>
    </source>
</evidence>
<evidence type="ECO:0000256" key="2">
    <source>
        <dbReference type="ARBA" id="ARBA00023444"/>
    </source>
</evidence>
<evidence type="ECO:0000313" key="6">
    <source>
        <dbReference type="Proteomes" id="UP000034291"/>
    </source>
</evidence>
<dbReference type="PANTHER" id="PTHR11603">
    <property type="entry name" value="AAA FAMILY ATPASE"/>
    <property type="match status" value="1"/>
</dbReference>
<dbReference type="InterPro" id="IPR041628">
    <property type="entry name" value="ChlI/MoxR_AAA_lid"/>
</dbReference>
<feature type="chain" id="PRO_5002529539" description="magnesium chelatase" evidence="3">
    <location>
        <begin position="27"/>
        <end position="324"/>
    </location>
</feature>
<dbReference type="Gene3D" id="1.10.8.80">
    <property type="entry name" value="Magnesium chelatase subunit I, C-Terminal domain"/>
    <property type="match status" value="1"/>
</dbReference>
<gene>
    <name evidence="5" type="ORF">ARAM_000436</name>
</gene>
<dbReference type="Proteomes" id="UP000034291">
    <property type="component" value="Unassembled WGS sequence"/>
</dbReference>
<evidence type="ECO:0000259" key="4">
    <source>
        <dbReference type="Pfam" id="PF17863"/>
    </source>
</evidence>
<organism evidence="5 6">
    <name type="scientific">Aspergillus rambellii</name>
    <dbReference type="NCBI Taxonomy" id="308745"/>
    <lineage>
        <taxon>Eukaryota</taxon>
        <taxon>Fungi</taxon>
        <taxon>Dikarya</taxon>
        <taxon>Ascomycota</taxon>
        <taxon>Pezizomycotina</taxon>
        <taxon>Eurotiomycetes</taxon>
        <taxon>Eurotiomycetidae</taxon>
        <taxon>Eurotiales</taxon>
        <taxon>Aspergillaceae</taxon>
        <taxon>Aspergillus</taxon>
        <taxon>Aspergillus subgen. Nidulantes</taxon>
    </lineage>
</organism>
<dbReference type="AlphaFoldDB" id="A0A0F8XCT5"/>
<dbReference type="GO" id="GO:0016851">
    <property type="term" value="F:magnesium chelatase activity"/>
    <property type="evidence" value="ECO:0007669"/>
    <property type="project" value="UniProtKB-EC"/>
</dbReference>
<feature type="domain" description="ChlI/MoxR AAA lid" evidence="4">
    <location>
        <begin position="231"/>
        <end position="290"/>
    </location>
</feature>
<accession>A0A0F8XCT5</accession>
<dbReference type="PANTHER" id="PTHR11603:SF132">
    <property type="entry name" value="C2H2-TYPE DOMAIN-CONTAINING PROTEIN"/>
    <property type="match status" value="1"/>
</dbReference>
<dbReference type="EMBL" id="JZBS01000016">
    <property type="protein sequence ID" value="KKK27330.1"/>
    <property type="molecule type" value="Genomic_DNA"/>
</dbReference>
<evidence type="ECO:0000256" key="3">
    <source>
        <dbReference type="SAM" id="SignalP"/>
    </source>
</evidence>
<name>A0A0F8XCT5_9EURO</name>